<dbReference type="AlphaFoldDB" id="T1IY75"/>
<sequence length="84" mass="9086">IKAAEVGAAQSDGRSGPGSSSAVQSVQAVARLTMEARVVAHEVAALRNDCRMCGTSIWLGARFHFHVFFSSYLLDLDKMHSKLH</sequence>
<dbReference type="EnsemblMetazoa" id="SMAR006180-RA">
    <property type="protein sequence ID" value="SMAR006180-PA"/>
    <property type="gene ID" value="SMAR006180"/>
</dbReference>
<reference evidence="3" key="1">
    <citation type="submission" date="2011-05" db="EMBL/GenBank/DDBJ databases">
        <authorList>
            <person name="Richards S.R."/>
            <person name="Qu J."/>
            <person name="Jiang H."/>
            <person name="Jhangiani S.N."/>
            <person name="Agravi P."/>
            <person name="Goodspeed R."/>
            <person name="Gross S."/>
            <person name="Mandapat C."/>
            <person name="Jackson L."/>
            <person name="Mathew T."/>
            <person name="Pu L."/>
            <person name="Thornton R."/>
            <person name="Saada N."/>
            <person name="Wilczek-Boney K.B."/>
            <person name="Lee S."/>
            <person name="Kovar C."/>
            <person name="Wu Y."/>
            <person name="Scherer S.E."/>
            <person name="Worley K.C."/>
            <person name="Muzny D.M."/>
            <person name="Gibbs R."/>
        </authorList>
    </citation>
    <scope>NUCLEOTIDE SEQUENCE</scope>
    <source>
        <strain evidence="3">Brora</strain>
    </source>
</reference>
<keyword evidence="3" id="KW-1185">Reference proteome</keyword>
<evidence type="ECO:0000313" key="3">
    <source>
        <dbReference type="Proteomes" id="UP000014500"/>
    </source>
</evidence>
<reference evidence="2" key="2">
    <citation type="submission" date="2015-02" db="UniProtKB">
        <authorList>
            <consortium name="EnsemblMetazoa"/>
        </authorList>
    </citation>
    <scope>IDENTIFICATION</scope>
</reference>
<accession>T1IY75</accession>
<dbReference type="HOGENOM" id="CLU_2534055_0_0_1"/>
<dbReference type="Proteomes" id="UP000014500">
    <property type="component" value="Unassembled WGS sequence"/>
</dbReference>
<evidence type="ECO:0000256" key="1">
    <source>
        <dbReference type="SAM" id="MobiDB-lite"/>
    </source>
</evidence>
<evidence type="ECO:0000313" key="2">
    <source>
        <dbReference type="EnsemblMetazoa" id="SMAR006180-PA"/>
    </source>
</evidence>
<feature type="region of interest" description="Disordered" evidence="1">
    <location>
        <begin position="1"/>
        <end position="22"/>
    </location>
</feature>
<proteinExistence type="predicted"/>
<protein>
    <submittedName>
        <fullName evidence="2">Uncharacterized protein</fullName>
    </submittedName>
</protein>
<dbReference type="EMBL" id="JH431671">
    <property type="status" value="NOT_ANNOTATED_CDS"/>
    <property type="molecule type" value="Genomic_DNA"/>
</dbReference>
<name>T1IY75_STRMM</name>
<organism evidence="2 3">
    <name type="scientific">Strigamia maritima</name>
    <name type="common">European centipede</name>
    <name type="synonym">Geophilus maritimus</name>
    <dbReference type="NCBI Taxonomy" id="126957"/>
    <lineage>
        <taxon>Eukaryota</taxon>
        <taxon>Metazoa</taxon>
        <taxon>Ecdysozoa</taxon>
        <taxon>Arthropoda</taxon>
        <taxon>Myriapoda</taxon>
        <taxon>Chilopoda</taxon>
        <taxon>Pleurostigmophora</taxon>
        <taxon>Geophilomorpha</taxon>
        <taxon>Linotaeniidae</taxon>
        <taxon>Strigamia</taxon>
    </lineage>
</organism>